<keyword evidence="16" id="KW-1185">Reference proteome</keyword>
<evidence type="ECO:0000256" key="11">
    <source>
        <dbReference type="ARBA" id="ARBA00023157"/>
    </source>
</evidence>
<name>A0A3P9CDB6_9CICH</name>
<dbReference type="GeneTree" id="ENSGT00530000064449"/>
<organism evidence="15 16">
    <name type="scientific">Maylandia zebra</name>
    <name type="common">zebra mbuna</name>
    <dbReference type="NCBI Taxonomy" id="106582"/>
    <lineage>
        <taxon>Eukaryota</taxon>
        <taxon>Metazoa</taxon>
        <taxon>Chordata</taxon>
        <taxon>Craniata</taxon>
        <taxon>Vertebrata</taxon>
        <taxon>Euteleostomi</taxon>
        <taxon>Actinopterygii</taxon>
        <taxon>Neopterygii</taxon>
        <taxon>Teleostei</taxon>
        <taxon>Neoteleostei</taxon>
        <taxon>Acanthomorphata</taxon>
        <taxon>Ovalentaria</taxon>
        <taxon>Cichlomorphae</taxon>
        <taxon>Cichliformes</taxon>
        <taxon>Cichlidae</taxon>
        <taxon>African cichlids</taxon>
        <taxon>Pseudocrenilabrinae</taxon>
        <taxon>Haplochromini</taxon>
        <taxon>Maylandia</taxon>
        <taxon>Maylandia zebra complex</taxon>
    </lineage>
</organism>
<dbReference type="AlphaFoldDB" id="A0A3P9CDB6"/>
<dbReference type="STRING" id="106582.ENSMZEP00005020014"/>
<evidence type="ECO:0000256" key="6">
    <source>
        <dbReference type="ARBA" id="ARBA00022692"/>
    </source>
</evidence>
<dbReference type="Ensembl" id="ENSMZET00005020660.1">
    <property type="protein sequence ID" value="ENSMZEP00005020014.1"/>
    <property type="gene ID" value="ENSMZEG00005015018.1"/>
</dbReference>
<keyword evidence="7" id="KW-1043">Host membrane</keyword>
<evidence type="ECO:0000256" key="7">
    <source>
        <dbReference type="ARBA" id="ARBA00022870"/>
    </source>
</evidence>
<evidence type="ECO:0000256" key="2">
    <source>
        <dbReference type="ARBA" id="ARBA00004531"/>
    </source>
</evidence>
<evidence type="ECO:0000313" key="16">
    <source>
        <dbReference type="Proteomes" id="UP000265160"/>
    </source>
</evidence>
<evidence type="ECO:0000256" key="4">
    <source>
        <dbReference type="ARBA" id="ARBA00022511"/>
    </source>
</evidence>
<dbReference type="PANTHER" id="PTHR10424:SF81">
    <property type="entry name" value="ERVV2 PROTEIN"/>
    <property type="match status" value="1"/>
</dbReference>
<evidence type="ECO:0000256" key="3">
    <source>
        <dbReference type="ARBA" id="ARBA00004563"/>
    </source>
</evidence>
<dbReference type="Pfam" id="PF00429">
    <property type="entry name" value="TLV_coat"/>
    <property type="match status" value="1"/>
</dbReference>
<dbReference type="InterPro" id="IPR018154">
    <property type="entry name" value="TLV/ENV_coat_polyprotein"/>
</dbReference>
<dbReference type="SUPFAM" id="SSF58069">
    <property type="entry name" value="Virus ectodomain"/>
    <property type="match status" value="1"/>
</dbReference>
<protein>
    <recommendedName>
        <fullName evidence="17">Reverse transcriptase domain-containing protein</fullName>
    </recommendedName>
</protein>
<evidence type="ECO:0000256" key="14">
    <source>
        <dbReference type="SAM" id="Phobius"/>
    </source>
</evidence>
<reference evidence="15" key="2">
    <citation type="submission" date="2025-08" db="UniProtKB">
        <authorList>
            <consortium name="Ensembl"/>
        </authorList>
    </citation>
    <scope>IDENTIFICATION</scope>
</reference>
<keyword evidence="5" id="KW-0945">Host-virus interaction</keyword>
<evidence type="ECO:0000313" key="15">
    <source>
        <dbReference type="Ensembl" id="ENSMZEP00005020014.1"/>
    </source>
</evidence>
<keyword evidence="9 14" id="KW-0472">Membrane</keyword>
<proteinExistence type="predicted"/>
<keyword evidence="8 14" id="KW-1133">Transmembrane helix</keyword>
<evidence type="ECO:0000256" key="8">
    <source>
        <dbReference type="ARBA" id="ARBA00022989"/>
    </source>
</evidence>
<feature type="transmembrane region" description="Helical" evidence="14">
    <location>
        <begin position="440"/>
        <end position="470"/>
    </location>
</feature>
<evidence type="ECO:0008006" key="17">
    <source>
        <dbReference type="Google" id="ProtNLM"/>
    </source>
</evidence>
<evidence type="ECO:0000256" key="10">
    <source>
        <dbReference type="ARBA" id="ARBA00023139"/>
    </source>
</evidence>
<accession>A0A3P9CDB6</accession>
<keyword evidence="12" id="KW-0325">Glycoprotein</keyword>
<keyword evidence="10" id="KW-0564">Palmitate</keyword>
<comment type="subcellular location">
    <subcellularLocation>
        <location evidence="1">Host cell membrane</location>
        <topology evidence="1">Single-pass type I membrane protein</topology>
    </subcellularLocation>
    <subcellularLocation>
        <location evidence="2">Host endomembrane system</location>
        <topology evidence="2">Peripheral membrane protein</topology>
    </subcellularLocation>
    <subcellularLocation>
        <location evidence="3">Virion membrane</location>
        <topology evidence="3">Single-pass type I membrane protein</topology>
    </subcellularLocation>
</comment>
<dbReference type="PANTHER" id="PTHR10424">
    <property type="entry name" value="VIRAL ENVELOPE PROTEIN"/>
    <property type="match status" value="1"/>
</dbReference>
<evidence type="ECO:0000256" key="5">
    <source>
        <dbReference type="ARBA" id="ARBA00022581"/>
    </source>
</evidence>
<sequence length="518" mass="57571">WEFAQPVYMCFVDLEKAFDRVPRGVLWEVLREYGVSGPLLRAIRSLYNHCKSLVRIAGNNHKKGKPIDFNIKNTTKLCFDKSCGSSGWTYLTLGVDIGGSDPLGFFSVKFGMATSNATSAHVPTELSGHQLVTYLNTTGPEDVVQIETGYIDKNVWLDWVTYTAKSNDMTECVACSRARPTLFTVPAPLLFWEDRPGFDCMLQLHMKERVDHDCITLGTPLPRKGVIPPVFSPKAVNYTCLTRVSVTPIGAPGEAWCDKVIGVTEWAKMSWSGACTVVRLALPIVLAGSHATAETHVGRTCRATSEDFDLTKNSPTYIDFIGVPDEYELANQVAGRFESIFLWITPNKNVDRINYVHYNVQRLANLTRDAVAGLSEQLAATSLMAWQNRVALDMLLAEKGGVCAMVDPLCCTFIPDNTALRLWHPWDDWFSNHFGKYKAIVVSLLMSIATFVAILTCCGCCFIPCLCTLVQRLITTPLTKEDESPKFQRIKNAQGEEVKSLTVLHSKSCKLSSLQQVL</sequence>
<reference evidence="15" key="3">
    <citation type="submission" date="2025-09" db="UniProtKB">
        <authorList>
            <consortium name="Ensembl"/>
        </authorList>
    </citation>
    <scope>IDENTIFICATION</scope>
</reference>
<keyword evidence="6 14" id="KW-0812">Transmembrane</keyword>
<evidence type="ECO:0000256" key="1">
    <source>
        <dbReference type="ARBA" id="ARBA00004402"/>
    </source>
</evidence>
<dbReference type="Gene3D" id="1.10.287.210">
    <property type="match status" value="1"/>
</dbReference>
<evidence type="ECO:0000256" key="9">
    <source>
        <dbReference type="ARBA" id="ARBA00023136"/>
    </source>
</evidence>
<reference evidence="15 16" key="1">
    <citation type="journal article" date="2014" name="Nature">
        <title>The genomic substrate for adaptive radiation in African cichlid fish.</title>
        <authorList>
            <person name="Brawand D."/>
            <person name="Wagner C.E."/>
            <person name="Li Y.I."/>
            <person name="Malinsky M."/>
            <person name="Keller I."/>
            <person name="Fan S."/>
            <person name="Simakov O."/>
            <person name="Ng A.Y."/>
            <person name="Lim Z.W."/>
            <person name="Bezault E."/>
            <person name="Turner-Maier J."/>
            <person name="Johnson J."/>
            <person name="Alcazar R."/>
            <person name="Noh H.J."/>
            <person name="Russell P."/>
            <person name="Aken B."/>
            <person name="Alfoldi J."/>
            <person name="Amemiya C."/>
            <person name="Azzouzi N."/>
            <person name="Baroiller J.F."/>
            <person name="Barloy-Hubler F."/>
            <person name="Berlin A."/>
            <person name="Bloomquist R."/>
            <person name="Carleton K.L."/>
            <person name="Conte M.A."/>
            <person name="D'Cotta H."/>
            <person name="Eshel O."/>
            <person name="Gaffney L."/>
            <person name="Galibert F."/>
            <person name="Gante H.F."/>
            <person name="Gnerre S."/>
            <person name="Greuter L."/>
            <person name="Guyon R."/>
            <person name="Haddad N.S."/>
            <person name="Haerty W."/>
            <person name="Harris R.M."/>
            <person name="Hofmann H.A."/>
            <person name="Hourlier T."/>
            <person name="Hulata G."/>
            <person name="Jaffe D.B."/>
            <person name="Lara M."/>
            <person name="Lee A.P."/>
            <person name="MacCallum I."/>
            <person name="Mwaiko S."/>
            <person name="Nikaido M."/>
            <person name="Nishihara H."/>
            <person name="Ozouf-Costaz C."/>
            <person name="Penman D.J."/>
            <person name="Przybylski D."/>
            <person name="Rakotomanga M."/>
            <person name="Renn S.C.P."/>
            <person name="Ribeiro F.J."/>
            <person name="Ron M."/>
            <person name="Salzburger W."/>
            <person name="Sanchez-Pulido L."/>
            <person name="Santos M.E."/>
            <person name="Searle S."/>
            <person name="Sharpe T."/>
            <person name="Swofford R."/>
            <person name="Tan F.J."/>
            <person name="Williams L."/>
            <person name="Young S."/>
            <person name="Yin S."/>
            <person name="Okada N."/>
            <person name="Kocher T.D."/>
            <person name="Miska E.A."/>
            <person name="Lander E.S."/>
            <person name="Venkatesh B."/>
            <person name="Fernald R.D."/>
            <person name="Meyer A."/>
            <person name="Ponting C.P."/>
            <person name="Streelman J.T."/>
            <person name="Lindblad-Toh K."/>
            <person name="Seehausen O."/>
            <person name="Di Palma F."/>
        </authorList>
    </citation>
    <scope>NUCLEOTIDE SEQUENCE</scope>
</reference>
<dbReference type="Proteomes" id="UP000265160">
    <property type="component" value="LG6"/>
</dbReference>
<keyword evidence="11" id="KW-1015">Disulfide bond</keyword>
<evidence type="ECO:0000256" key="13">
    <source>
        <dbReference type="ARBA" id="ARBA00023288"/>
    </source>
</evidence>
<keyword evidence="13" id="KW-0449">Lipoprotein</keyword>
<keyword evidence="4" id="KW-1032">Host cell membrane</keyword>
<evidence type="ECO:0000256" key="12">
    <source>
        <dbReference type="ARBA" id="ARBA00023180"/>
    </source>
</evidence>